<dbReference type="eggNOG" id="COG3956">
    <property type="taxonomic scope" value="Bacteria"/>
</dbReference>
<dbReference type="PATRIC" id="fig|1184267.3.peg.913"/>
<feature type="coiled-coil region" evidence="1">
    <location>
        <begin position="165"/>
        <end position="199"/>
    </location>
</feature>
<dbReference type="PANTHER" id="PTHR30522">
    <property type="entry name" value="NUCLEOSIDE TRIPHOSPHATE PYROPHOSPHOHYDROLASE"/>
    <property type="match status" value="1"/>
</dbReference>
<dbReference type="GO" id="GO:0032259">
    <property type="term" value="P:methylation"/>
    <property type="evidence" value="ECO:0007669"/>
    <property type="project" value="UniProtKB-KW"/>
</dbReference>
<organism evidence="3 4">
    <name type="scientific">Pseudobdellovibrio exovorus JSS</name>
    <dbReference type="NCBI Taxonomy" id="1184267"/>
    <lineage>
        <taxon>Bacteria</taxon>
        <taxon>Pseudomonadati</taxon>
        <taxon>Bdellovibrionota</taxon>
        <taxon>Bdellovibrionia</taxon>
        <taxon>Bdellovibrionales</taxon>
        <taxon>Pseudobdellovibrionaceae</taxon>
        <taxon>Pseudobdellovibrio</taxon>
    </lineage>
</organism>
<dbReference type="InterPro" id="IPR011551">
    <property type="entry name" value="NTP_PyrPHydrolase_MazG"/>
</dbReference>
<dbReference type="NCBIfam" id="TIGR00444">
    <property type="entry name" value="mazG"/>
    <property type="match status" value="1"/>
</dbReference>
<dbReference type="STRING" id="1184267.A11Q_904"/>
<dbReference type="GO" id="GO:0046052">
    <property type="term" value="P:UTP catabolic process"/>
    <property type="evidence" value="ECO:0007669"/>
    <property type="project" value="TreeGrafter"/>
</dbReference>
<dbReference type="OrthoDB" id="5291903at2"/>
<dbReference type="FunFam" id="1.10.287.1080:FF:000001">
    <property type="entry name" value="Nucleoside triphosphate pyrophosphohydrolase"/>
    <property type="match status" value="1"/>
</dbReference>
<evidence type="ECO:0000259" key="2">
    <source>
        <dbReference type="Pfam" id="PF03819"/>
    </source>
</evidence>
<keyword evidence="1" id="KW-0175">Coiled coil</keyword>
<dbReference type="EMBL" id="CP003537">
    <property type="protein sequence ID" value="AGH95120.1"/>
    <property type="molecule type" value="Genomic_DNA"/>
</dbReference>
<dbReference type="PANTHER" id="PTHR30522:SF0">
    <property type="entry name" value="NUCLEOSIDE TRIPHOSPHATE PYROPHOSPHOHYDROLASE"/>
    <property type="match status" value="1"/>
</dbReference>
<feature type="domain" description="NTP pyrophosphohydrolase MazG-like" evidence="2">
    <location>
        <begin position="33"/>
        <end position="106"/>
    </location>
</feature>
<dbReference type="InterPro" id="IPR004518">
    <property type="entry name" value="MazG-like_dom"/>
</dbReference>
<dbReference type="CDD" id="cd11529">
    <property type="entry name" value="NTP-PPase_MazG_Cterm"/>
    <property type="match status" value="1"/>
</dbReference>
<dbReference type="GO" id="GO:0006950">
    <property type="term" value="P:response to stress"/>
    <property type="evidence" value="ECO:0007669"/>
    <property type="project" value="UniProtKB-ARBA"/>
</dbReference>
<keyword evidence="4" id="KW-1185">Reference proteome</keyword>
<dbReference type="Gene3D" id="1.10.287.1080">
    <property type="entry name" value="MazG-like"/>
    <property type="match status" value="2"/>
</dbReference>
<dbReference type="GO" id="GO:0006203">
    <property type="term" value="P:dGTP catabolic process"/>
    <property type="evidence" value="ECO:0007669"/>
    <property type="project" value="TreeGrafter"/>
</dbReference>
<dbReference type="AlphaFoldDB" id="M4V9K0"/>
<dbReference type="GO" id="GO:0046076">
    <property type="term" value="P:dTTP catabolic process"/>
    <property type="evidence" value="ECO:0007669"/>
    <property type="project" value="TreeGrafter"/>
</dbReference>
<protein>
    <submittedName>
        <fullName evidence="3">Tetrapyrrole methylase family protein/MazG family protein</fullName>
    </submittedName>
</protein>
<dbReference type="KEGG" id="bex:A11Q_904"/>
<evidence type="ECO:0000313" key="3">
    <source>
        <dbReference type="EMBL" id="AGH95120.1"/>
    </source>
</evidence>
<dbReference type="HOGENOM" id="CLU_038356_0_1_7"/>
<feature type="domain" description="NTP pyrophosphohydrolase MazG-like" evidence="2">
    <location>
        <begin position="171"/>
        <end position="236"/>
    </location>
</feature>
<dbReference type="GO" id="GO:0046047">
    <property type="term" value="P:TTP catabolic process"/>
    <property type="evidence" value="ECO:0007669"/>
    <property type="project" value="TreeGrafter"/>
</dbReference>
<dbReference type="GO" id="GO:0047429">
    <property type="term" value="F:nucleoside triphosphate diphosphatase activity"/>
    <property type="evidence" value="ECO:0007669"/>
    <property type="project" value="InterPro"/>
</dbReference>
<dbReference type="NCBIfam" id="NF007113">
    <property type="entry name" value="PRK09562.1"/>
    <property type="match status" value="1"/>
</dbReference>
<evidence type="ECO:0000313" key="4">
    <source>
        <dbReference type="Proteomes" id="UP000012040"/>
    </source>
</evidence>
<dbReference type="Pfam" id="PF03819">
    <property type="entry name" value="MazG"/>
    <property type="match status" value="2"/>
</dbReference>
<dbReference type="GO" id="GO:0008168">
    <property type="term" value="F:methyltransferase activity"/>
    <property type="evidence" value="ECO:0007669"/>
    <property type="project" value="UniProtKB-KW"/>
</dbReference>
<sequence>MPQPPKTLNTFESLLQVIADLRGPDGCPWDKQQSHQSLARYAIEEVHELVEALESATDPHICEELGDVLFQVILHAQLAKERQAFDISNVIESIASKIVRRHPHVFSDVKVQDAKEVISNWQEIKKAEKKNKPKKESSFDIPPSLPALQRAYSIGDKTQKYQFDWSNARQVLQQLRAEIVELEEALEDATAEQQKNIEHELGDVLFSAAQVARHLQVDPESALREANRRFIQRFENMVHQKNGLEAFIATSPEEKEQLWKKAKQTVSK</sequence>
<gene>
    <name evidence="3" type="ORF">A11Q_904</name>
</gene>
<dbReference type="GO" id="GO:0046061">
    <property type="term" value="P:dATP catabolic process"/>
    <property type="evidence" value="ECO:0007669"/>
    <property type="project" value="TreeGrafter"/>
</dbReference>
<dbReference type="RefSeq" id="WP_015469610.1">
    <property type="nucleotide sequence ID" value="NC_020813.1"/>
</dbReference>
<name>M4V9K0_9BACT</name>
<evidence type="ECO:0000256" key="1">
    <source>
        <dbReference type="SAM" id="Coils"/>
    </source>
</evidence>
<reference evidence="3 4" key="1">
    <citation type="journal article" date="2013" name="ISME J.">
        <title>By their genes ye shall know them: genomic signatures of predatory bacteria.</title>
        <authorList>
            <person name="Pasternak Z."/>
            <person name="Pietrokovski S."/>
            <person name="Rotem O."/>
            <person name="Gophna U."/>
            <person name="Lurie-Weinberger M.N."/>
            <person name="Jurkevitch E."/>
        </authorList>
    </citation>
    <scope>NUCLEOTIDE SEQUENCE [LARGE SCALE GENOMIC DNA]</scope>
    <source>
        <strain evidence="3 4">JSS</strain>
    </source>
</reference>
<keyword evidence="3" id="KW-0489">Methyltransferase</keyword>
<dbReference type="Proteomes" id="UP000012040">
    <property type="component" value="Chromosome"/>
</dbReference>
<keyword evidence="3" id="KW-0808">Transferase</keyword>
<dbReference type="GO" id="GO:0046081">
    <property type="term" value="P:dUTP catabolic process"/>
    <property type="evidence" value="ECO:0007669"/>
    <property type="project" value="TreeGrafter"/>
</dbReference>
<accession>M4V9K0</accession>
<proteinExistence type="predicted"/>
<dbReference type="CDD" id="cd11528">
    <property type="entry name" value="NTP-PPase_MazG_Nterm"/>
    <property type="match status" value="1"/>
</dbReference>
<dbReference type="SUPFAM" id="SSF101386">
    <property type="entry name" value="all-alpha NTP pyrophosphatases"/>
    <property type="match status" value="2"/>
</dbReference>
<dbReference type="InterPro" id="IPR048011">
    <property type="entry name" value="NTP-PPase_MazG-like_C"/>
</dbReference>
<dbReference type="InterPro" id="IPR048015">
    <property type="entry name" value="NTP-PPase_MazG-like_N"/>
</dbReference>